<feature type="transmembrane region" description="Helical" evidence="2">
    <location>
        <begin position="177"/>
        <end position="203"/>
    </location>
</feature>
<feature type="compositionally biased region" description="Low complexity" evidence="1">
    <location>
        <begin position="323"/>
        <end position="332"/>
    </location>
</feature>
<reference evidence="3" key="1">
    <citation type="submission" date="2013-07" db="EMBL/GenBank/DDBJ databases">
        <title>The Genome Sequence of Cryptococcus dejecticola CBS10117.</title>
        <authorList>
            <consortium name="The Broad Institute Genome Sequencing Platform"/>
            <person name="Cuomo C."/>
            <person name="Litvintseva A."/>
            <person name="Chen Y."/>
            <person name="Heitman J."/>
            <person name="Sun S."/>
            <person name="Springer D."/>
            <person name="Dromer F."/>
            <person name="Young S.K."/>
            <person name="Zeng Q."/>
            <person name="Gargeya S."/>
            <person name="Fitzgerald M."/>
            <person name="Abouelleil A."/>
            <person name="Alvarado L."/>
            <person name="Berlin A.M."/>
            <person name="Chapman S.B."/>
            <person name="Dewar J."/>
            <person name="Goldberg J."/>
            <person name="Griggs A."/>
            <person name="Gujja S."/>
            <person name="Hansen M."/>
            <person name="Howarth C."/>
            <person name="Imamovic A."/>
            <person name="Larimer J."/>
            <person name="McCowan C."/>
            <person name="Murphy C."/>
            <person name="Pearson M."/>
            <person name="Priest M."/>
            <person name="Roberts A."/>
            <person name="Saif S."/>
            <person name="Shea T."/>
            <person name="Sykes S."/>
            <person name="Wortman J."/>
            <person name="Nusbaum C."/>
            <person name="Birren B."/>
        </authorList>
    </citation>
    <scope>NUCLEOTIDE SEQUENCE [LARGE SCALE GENOMIC DNA]</scope>
    <source>
        <strain evidence="3">CBS 10117</strain>
    </source>
</reference>
<name>A0A1A6ABN8_9TREE</name>
<gene>
    <name evidence="3" type="ORF">I303_01686</name>
</gene>
<feature type="transmembrane region" description="Helical" evidence="2">
    <location>
        <begin position="117"/>
        <end position="139"/>
    </location>
</feature>
<feature type="compositionally biased region" description="Basic and acidic residues" evidence="1">
    <location>
        <begin position="369"/>
        <end position="379"/>
    </location>
</feature>
<keyword evidence="2" id="KW-0472">Membrane</keyword>
<evidence type="ECO:0000256" key="1">
    <source>
        <dbReference type="SAM" id="MobiDB-lite"/>
    </source>
</evidence>
<dbReference type="EMBL" id="KI894028">
    <property type="protein sequence ID" value="OBR87481.1"/>
    <property type="molecule type" value="Genomic_DNA"/>
</dbReference>
<organism evidence="3">
    <name type="scientific">Kwoniella dejecticola CBS 10117</name>
    <dbReference type="NCBI Taxonomy" id="1296121"/>
    <lineage>
        <taxon>Eukaryota</taxon>
        <taxon>Fungi</taxon>
        <taxon>Dikarya</taxon>
        <taxon>Basidiomycota</taxon>
        <taxon>Agaricomycotina</taxon>
        <taxon>Tremellomycetes</taxon>
        <taxon>Tremellales</taxon>
        <taxon>Cryptococcaceae</taxon>
        <taxon>Kwoniella</taxon>
    </lineage>
</organism>
<evidence type="ECO:0000313" key="3">
    <source>
        <dbReference type="EMBL" id="OBR87481.1"/>
    </source>
</evidence>
<proteinExistence type="predicted"/>
<feature type="transmembrane region" description="Helical" evidence="2">
    <location>
        <begin position="21"/>
        <end position="48"/>
    </location>
</feature>
<feature type="transmembrane region" description="Helical" evidence="2">
    <location>
        <begin position="81"/>
        <end position="105"/>
    </location>
</feature>
<dbReference type="VEuPathDB" id="FungiDB:I303_01686"/>
<protein>
    <submittedName>
        <fullName evidence="3">Uncharacterized protein</fullName>
    </submittedName>
</protein>
<evidence type="ECO:0000256" key="2">
    <source>
        <dbReference type="SAM" id="Phobius"/>
    </source>
</evidence>
<accession>A0A1A6ABN8</accession>
<dbReference type="AlphaFoldDB" id="A0A1A6ABN8"/>
<keyword evidence="2" id="KW-0812">Transmembrane</keyword>
<keyword evidence="2" id="KW-1133">Transmembrane helix</keyword>
<dbReference type="OrthoDB" id="2552042at2759"/>
<dbReference type="STRING" id="1296121.A0A1A6ABN8"/>
<feature type="region of interest" description="Disordered" evidence="1">
    <location>
        <begin position="298"/>
        <end position="414"/>
    </location>
</feature>
<sequence>MEKMRDVGKGLIDPKYCCCAVPLVNAGIYIILSEQALLGLAIGIIVFATPDSESIYTDHNTNGKSNNHFLPIVVGASFPEIGGIVFAILCFVIAAVQPVGFIGVLREKTSTFKVYSLINALAILAALICAAALIITSALQHNQAVASCEAKFFSDSNSTSSTANSTLASEGEALCSAFAWADVGIMGALWVILLLVQGYFIYLTRTYSKSQVKDHKLYHSVYSENPEAFTMSILRSTRYNPGSVYNNMPPSTGPNADAWDARPSMDSLRDEQAGAAGTGAGYGYGYEQGHQREFSNATVRPVDDGRYDDAAVGGGHDYEYDQHYQNQQQQQQHGGGGGGGYDYQDQHRPLSGGADQYPFSAPGGGYVDHPAEAYHESNREGVTPTMNRYDGQGVGYSEGGLRRPEEAQSHPGGR</sequence>